<dbReference type="Pfam" id="PF08447">
    <property type="entry name" value="PAS_3"/>
    <property type="match status" value="1"/>
</dbReference>
<dbReference type="eggNOG" id="COG2203">
    <property type="taxonomic scope" value="Bacteria"/>
</dbReference>
<dbReference type="Gene3D" id="3.30.450.40">
    <property type="match status" value="1"/>
</dbReference>
<protein>
    <submittedName>
        <fullName evidence="2">PAS domain S-box</fullName>
    </submittedName>
</protein>
<gene>
    <name evidence="2" type="ORF">Mic7113_0172</name>
</gene>
<dbReference type="InterPro" id="IPR000014">
    <property type="entry name" value="PAS"/>
</dbReference>
<dbReference type="InterPro" id="IPR035965">
    <property type="entry name" value="PAS-like_dom_sf"/>
</dbReference>
<evidence type="ECO:0000313" key="3">
    <source>
        <dbReference type="Proteomes" id="UP000010471"/>
    </source>
</evidence>
<dbReference type="Gene3D" id="3.30.450.20">
    <property type="entry name" value="PAS domain"/>
    <property type="match status" value="1"/>
</dbReference>
<dbReference type="InterPro" id="IPR013655">
    <property type="entry name" value="PAS_fold_3"/>
</dbReference>
<dbReference type="Proteomes" id="UP000010471">
    <property type="component" value="Chromosome"/>
</dbReference>
<dbReference type="KEGG" id="mic:Mic7113_0172"/>
<dbReference type="HOGENOM" id="CLU_828510_0_0_3"/>
<proteinExistence type="predicted"/>
<dbReference type="AlphaFoldDB" id="K9W8N2"/>
<evidence type="ECO:0000259" key="1">
    <source>
        <dbReference type="PROSITE" id="PS50112"/>
    </source>
</evidence>
<feature type="domain" description="PAS" evidence="1">
    <location>
        <begin position="231"/>
        <end position="287"/>
    </location>
</feature>
<organism evidence="2 3">
    <name type="scientific">Allocoleopsis franciscana PCC 7113</name>
    <dbReference type="NCBI Taxonomy" id="1173027"/>
    <lineage>
        <taxon>Bacteria</taxon>
        <taxon>Bacillati</taxon>
        <taxon>Cyanobacteriota</taxon>
        <taxon>Cyanophyceae</taxon>
        <taxon>Coleofasciculales</taxon>
        <taxon>Coleofasciculaceae</taxon>
        <taxon>Allocoleopsis</taxon>
        <taxon>Allocoleopsis franciscana</taxon>
    </lineage>
</organism>
<dbReference type="EMBL" id="CP003630">
    <property type="protein sequence ID" value="AFZ16109.1"/>
    <property type="molecule type" value="Genomic_DNA"/>
</dbReference>
<name>K9W8N2_9CYAN</name>
<dbReference type="PATRIC" id="fig|1173027.3.peg.187"/>
<dbReference type="SMART" id="SM00065">
    <property type="entry name" value="GAF"/>
    <property type="match status" value="1"/>
</dbReference>
<dbReference type="CDD" id="cd00130">
    <property type="entry name" value="PAS"/>
    <property type="match status" value="1"/>
</dbReference>
<dbReference type="Pfam" id="PF01590">
    <property type="entry name" value="GAF"/>
    <property type="match status" value="1"/>
</dbReference>
<dbReference type="NCBIfam" id="TIGR00229">
    <property type="entry name" value="sensory_box"/>
    <property type="match status" value="1"/>
</dbReference>
<keyword evidence="3" id="KW-1185">Reference proteome</keyword>
<dbReference type="STRING" id="1173027.Mic7113_0172"/>
<sequence>MSDRSPTQNPLIQEITELRREVAHLRGVKTVFDAQQELMRSLVTMLQTSNGTLMLRGLLQQTLSIARRITNAEEGSLFLLDESGIVTESILARGATIRAQKQRLIGEVLNKGLAGWVVRNRQVGLITDTLKDERWITLHNQPYEVRSALCVPILKGKLLLGVLTLMHSQPEHFSPDSARLMQMTAQQMAIILENAELYSKFRHADSELQHKELNLIEEEMTSEDELSKLGIYIMFGDGNFLYVNHRFAEIFGYTFGELISLESVINLVTPKNRGFIAKQINQCLQGQIQRLLCRFKGQRKDGRQIELKICGTRTKLYGKFVIIGALAEAESTLVK</sequence>
<dbReference type="SUPFAM" id="SSF55781">
    <property type="entry name" value="GAF domain-like"/>
    <property type="match status" value="1"/>
</dbReference>
<dbReference type="InterPro" id="IPR029016">
    <property type="entry name" value="GAF-like_dom_sf"/>
</dbReference>
<evidence type="ECO:0000313" key="2">
    <source>
        <dbReference type="EMBL" id="AFZ16109.1"/>
    </source>
</evidence>
<dbReference type="OrthoDB" id="311592at2"/>
<accession>K9W8N2</accession>
<reference evidence="2 3" key="1">
    <citation type="submission" date="2012-06" db="EMBL/GenBank/DDBJ databases">
        <title>Finished chromosome of genome of Microcoleus sp. PCC 7113.</title>
        <authorList>
            <consortium name="US DOE Joint Genome Institute"/>
            <person name="Gugger M."/>
            <person name="Coursin T."/>
            <person name="Rippka R."/>
            <person name="Tandeau De Marsac N."/>
            <person name="Huntemann M."/>
            <person name="Wei C.-L."/>
            <person name="Han J."/>
            <person name="Detter J.C."/>
            <person name="Han C."/>
            <person name="Tapia R."/>
            <person name="Chen A."/>
            <person name="Kyrpides N."/>
            <person name="Mavromatis K."/>
            <person name="Markowitz V."/>
            <person name="Szeto E."/>
            <person name="Ivanova N."/>
            <person name="Pagani I."/>
            <person name="Pati A."/>
            <person name="Goodwin L."/>
            <person name="Nordberg H.P."/>
            <person name="Cantor M.N."/>
            <person name="Hua S.X."/>
            <person name="Woyke T."/>
            <person name="Kerfeld C.A."/>
        </authorList>
    </citation>
    <scope>NUCLEOTIDE SEQUENCE [LARGE SCALE GENOMIC DNA]</scope>
    <source>
        <strain evidence="2 3">PCC 7113</strain>
    </source>
</reference>
<dbReference type="SUPFAM" id="SSF55785">
    <property type="entry name" value="PYP-like sensor domain (PAS domain)"/>
    <property type="match status" value="1"/>
</dbReference>
<dbReference type="PROSITE" id="PS50112">
    <property type="entry name" value="PAS"/>
    <property type="match status" value="1"/>
</dbReference>
<dbReference type="InterPro" id="IPR003018">
    <property type="entry name" value="GAF"/>
</dbReference>